<protein>
    <submittedName>
        <fullName evidence="2">Uncharacterized protein</fullName>
    </submittedName>
</protein>
<gene>
    <name evidence="2" type="ORF">R3L15_09125</name>
    <name evidence="1" type="ORF">R3L16_12465</name>
</gene>
<sequence length="153" mass="17977">MIRKLHPIFKKRVTIKVLIIVLFTQFIFIHSTNAQNKNNCPEEYSIQTTRLDGFKPNIDDIKLNWDFSKTSKRSNLKLEIVIQPLNGCWNELDGTKRSEARTHTITNLNNKPTNSMIITYQDLMSKCFKWKATLISDNCSESTEWKFESIYKK</sequence>
<dbReference type="EMBL" id="CP136925">
    <property type="protein sequence ID" value="WXA12282.1"/>
    <property type="molecule type" value="Genomic_DNA"/>
</dbReference>
<keyword evidence="3" id="KW-1185">Reference proteome</keyword>
<evidence type="ECO:0000313" key="2">
    <source>
        <dbReference type="EMBL" id="WXA12282.1"/>
    </source>
</evidence>
<dbReference type="Proteomes" id="UP001368318">
    <property type="component" value="Chromosome"/>
</dbReference>
<dbReference type="AlphaFoldDB" id="A0AAU6P4V7"/>
<dbReference type="KEGG" id="mcaa:R3L15_09125"/>
<dbReference type="EMBL" id="CP136924">
    <property type="protein sequence ID" value="WXA02557.1"/>
    <property type="molecule type" value="Genomic_DNA"/>
</dbReference>
<evidence type="ECO:0000313" key="3">
    <source>
        <dbReference type="Proteomes" id="UP001368318"/>
    </source>
</evidence>
<proteinExistence type="predicted"/>
<dbReference type="RefSeq" id="WP_338731263.1">
    <property type="nucleotide sequence ID" value="NZ_CP136924.1"/>
</dbReference>
<accession>A0AAU6P4V7</accession>
<reference evidence="2 3" key="1">
    <citation type="submission" date="2023-10" db="EMBL/GenBank/DDBJ databases">
        <title>Culture-based analysis of two novel bacteria associated with mangrove crab gills.</title>
        <authorList>
            <person name="Yang X."/>
            <person name="Garuglieri E."/>
            <person name="Van Goethem M.W."/>
            <person name="Fusi M."/>
            <person name="Marasco R."/>
            <person name="Daffonchio D.G."/>
        </authorList>
    </citation>
    <scope>NUCLEOTIDE SEQUENCE</scope>
    <source>
        <strain evidence="2">UG2-1</strain>
        <strain evidence="1">UG2-2</strain>
        <strain evidence="3">UG2_2</strain>
    </source>
</reference>
<name>A0AAU6P4V7_9FLAO</name>
<organism evidence="2">
    <name type="scientific">Mangrovimonas cancribranchiae</name>
    <dbReference type="NCBI Taxonomy" id="3080055"/>
    <lineage>
        <taxon>Bacteria</taxon>
        <taxon>Pseudomonadati</taxon>
        <taxon>Bacteroidota</taxon>
        <taxon>Flavobacteriia</taxon>
        <taxon>Flavobacteriales</taxon>
        <taxon>Flavobacteriaceae</taxon>
        <taxon>Mangrovimonas</taxon>
    </lineage>
</organism>
<evidence type="ECO:0000313" key="1">
    <source>
        <dbReference type="EMBL" id="WXA02557.1"/>
    </source>
</evidence>